<dbReference type="EMBL" id="JAEDXG010000013">
    <property type="protein sequence ID" value="MBH9697865.1"/>
    <property type="molecule type" value="Genomic_DNA"/>
</dbReference>
<reference evidence="1" key="1">
    <citation type="submission" date="2020-12" db="EMBL/GenBank/DDBJ databases">
        <title>Burkholderia cepacia complex in Mexico.</title>
        <authorList>
            <person name="Estrada P."/>
        </authorList>
    </citation>
    <scope>NUCLEOTIDE SEQUENCE</scope>
    <source>
        <strain evidence="1">871</strain>
    </source>
</reference>
<dbReference type="RefSeq" id="WP_182670243.1">
    <property type="nucleotide sequence ID" value="NZ_JAEDXG010000013.1"/>
</dbReference>
<gene>
    <name evidence="1" type="ORF">JAO13_15625</name>
</gene>
<evidence type="ECO:0000313" key="1">
    <source>
        <dbReference type="EMBL" id="MBH9697865.1"/>
    </source>
</evidence>
<accession>A0A8I1AV15</accession>
<comment type="caution">
    <text evidence="1">The sequence shown here is derived from an EMBL/GenBank/DDBJ whole genome shotgun (WGS) entry which is preliminary data.</text>
</comment>
<proteinExistence type="predicted"/>
<sequence length="70" mass="7662">MFEFLIDSGGVDAATIATDCSSFVARSCPGHLLPDRLRVEAPAIEMTALRLRGMKRRAGHRFMPGMQKLG</sequence>
<dbReference type="AlphaFoldDB" id="A0A8I1AV15"/>
<protein>
    <submittedName>
        <fullName evidence="1">Uncharacterized protein</fullName>
    </submittedName>
</protein>
<organism evidence="1 2">
    <name type="scientific">Burkholderia cepacia</name>
    <name type="common">Pseudomonas cepacia</name>
    <dbReference type="NCBI Taxonomy" id="292"/>
    <lineage>
        <taxon>Bacteria</taxon>
        <taxon>Pseudomonadati</taxon>
        <taxon>Pseudomonadota</taxon>
        <taxon>Betaproteobacteria</taxon>
        <taxon>Burkholderiales</taxon>
        <taxon>Burkholderiaceae</taxon>
        <taxon>Burkholderia</taxon>
        <taxon>Burkholderia cepacia complex</taxon>
    </lineage>
</organism>
<evidence type="ECO:0000313" key="2">
    <source>
        <dbReference type="Proteomes" id="UP000645612"/>
    </source>
</evidence>
<dbReference type="Proteomes" id="UP000645612">
    <property type="component" value="Unassembled WGS sequence"/>
</dbReference>
<name>A0A8I1AV15_BURCE</name>